<keyword evidence="2" id="KW-1185">Reference proteome</keyword>
<sequence>MTTPATKDGVAGRIGAAALLILALAFGLGGATIHYAFASDPLGPRVFPVALAGALALLALLYWRRPGGAEEFPHGVLLLRILAVPGLVLLSVLLLEPAGFVVSIFVLTAGVAWIFGASVRASLIGGIGHALLWWIVFVKLLAVYLPPGWLFA</sequence>
<comment type="caution">
    <text evidence="1">The sequence shown here is derived from an EMBL/GenBank/DDBJ whole genome shotgun (WGS) entry which is preliminary data.</text>
</comment>
<reference evidence="1" key="1">
    <citation type="submission" date="2021-01" db="EMBL/GenBank/DDBJ databases">
        <authorList>
            <person name="Sun Q."/>
        </authorList>
    </citation>
    <scope>NUCLEOTIDE SEQUENCE</scope>
    <source>
        <strain evidence="1">YIM B02566</strain>
    </source>
</reference>
<evidence type="ECO:0000313" key="2">
    <source>
        <dbReference type="Proteomes" id="UP000616151"/>
    </source>
</evidence>
<dbReference type="EMBL" id="JAENHL010000006">
    <property type="protein sequence ID" value="MBK1866327.1"/>
    <property type="molecule type" value="Genomic_DNA"/>
</dbReference>
<name>A0ACC5R162_9HYPH</name>
<organism evidence="1 2">
    <name type="scientific">Taklimakanibacter albus</name>
    <dbReference type="NCBI Taxonomy" id="2800327"/>
    <lineage>
        <taxon>Bacteria</taxon>
        <taxon>Pseudomonadati</taxon>
        <taxon>Pseudomonadota</taxon>
        <taxon>Alphaproteobacteria</taxon>
        <taxon>Hyphomicrobiales</taxon>
        <taxon>Aestuariivirgaceae</taxon>
        <taxon>Taklimakanibacter</taxon>
    </lineage>
</organism>
<gene>
    <name evidence="1" type="ORF">JHL16_08175</name>
</gene>
<dbReference type="Proteomes" id="UP000616151">
    <property type="component" value="Unassembled WGS sequence"/>
</dbReference>
<proteinExistence type="predicted"/>
<accession>A0ACC5R162</accession>
<evidence type="ECO:0000313" key="1">
    <source>
        <dbReference type="EMBL" id="MBK1866327.1"/>
    </source>
</evidence>
<protein>
    <submittedName>
        <fullName evidence="1">Tripartite tricarboxylate transporter TctB family protein</fullName>
    </submittedName>
</protein>